<evidence type="ECO:0000256" key="1">
    <source>
        <dbReference type="ARBA" id="ARBA00002997"/>
    </source>
</evidence>
<protein>
    <submittedName>
        <fullName evidence="8">Fur family transcriptional regulator</fullName>
    </submittedName>
</protein>
<keyword evidence="3" id="KW-0678">Repressor</keyword>
<comment type="similarity">
    <text evidence="2">Belongs to the Fur family.</text>
</comment>
<proteinExistence type="inferred from homology"/>
<dbReference type="InterPro" id="IPR043135">
    <property type="entry name" value="Fur_C"/>
</dbReference>
<keyword evidence="5" id="KW-0805">Transcription regulation</keyword>
<evidence type="ECO:0000256" key="5">
    <source>
        <dbReference type="ARBA" id="ARBA00023015"/>
    </source>
</evidence>
<dbReference type="Proteomes" id="UP001447842">
    <property type="component" value="Chromosome"/>
</dbReference>
<reference evidence="8 9" key="1">
    <citation type="submission" date="2024-03" db="EMBL/GenBank/DDBJ databases">
        <title>Sulfurimonas sp. HSL3-1.</title>
        <authorList>
            <person name="Wang S."/>
        </authorList>
    </citation>
    <scope>NUCLEOTIDE SEQUENCE [LARGE SCALE GENOMIC DNA]</scope>
    <source>
        <strain evidence="8 9">HSL3-1</strain>
    </source>
</reference>
<dbReference type="EMBL" id="CP147920">
    <property type="protein sequence ID" value="XAU15344.1"/>
    <property type="molecule type" value="Genomic_DNA"/>
</dbReference>
<dbReference type="InterPro" id="IPR036388">
    <property type="entry name" value="WH-like_DNA-bd_sf"/>
</dbReference>
<evidence type="ECO:0000256" key="7">
    <source>
        <dbReference type="ARBA" id="ARBA00023163"/>
    </source>
</evidence>
<accession>A0ABZ3HCJ1</accession>
<organism evidence="8 9">
    <name type="scientific">Sulfurimonas diazotrophicus</name>
    <dbReference type="NCBI Taxonomy" id="3131939"/>
    <lineage>
        <taxon>Bacteria</taxon>
        <taxon>Pseudomonadati</taxon>
        <taxon>Campylobacterota</taxon>
        <taxon>Epsilonproteobacteria</taxon>
        <taxon>Campylobacterales</taxon>
        <taxon>Sulfurimonadaceae</taxon>
        <taxon>Sulfurimonas</taxon>
    </lineage>
</organism>
<dbReference type="Gene3D" id="1.10.10.10">
    <property type="entry name" value="Winged helix-like DNA-binding domain superfamily/Winged helix DNA-binding domain"/>
    <property type="match status" value="1"/>
</dbReference>
<name>A0ABZ3HCJ1_9BACT</name>
<evidence type="ECO:0000313" key="8">
    <source>
        <dbReference type="EMBL" id="XAU15344.1"/>
    </source>
</evidence>
<dbReference type="Pfam" id="PF01475">
    <property type="entry name" value="FUR"/>
    <property type="match status" value="1"/>
</dbReference>
<keyword evidence="4" id="KW-0862">Zinc</keyword>
<evidence type="ECO:0000256" key="2">
    <source>
        <dbReference type="ARBA" id="ARBA00007957"/>
    </source>
</evidence>
<dbReference type="PANTHER" id="PTHR33202">
    <property type="entry name" value="ZINC UPTAKE REGULATION PROTEIN"/>
    <property type="match status" value="1"/>
</dbReference>
<dbReference type="Gene3D" id="3.30.1490.190">
    <property type="match status" value="1"/>
</dbReference>
<dbReference type="PANTHER" id="PTHR33202:SF7">
    <property type="entry name" value="FERRIC UPTAKE REGULATION PROTEIN"/>
    <property type="match status" value="1"/>
</dbReference>
<keyword evidence="6" id="KW-0238">DNA-binding</keyword>
<dbReference type="CDD" id="cd07153">
    <property type="entry name" value="Fur_like"/>
    <property type="match status" value="1"/>
</dbReference>
<keyword evidence="9" id="KW-1185">Reference proteome</keyword>
<gene>
    <name evidence="8" type="ORF">WCY31_01285</name>
</gene>
<evidence type="ECO:0000256" key="4">
    <source>
        <dbReference type="ARBA" id="ARBA00022833"/>
    </source>
</evidence>
<dbReference type="InterPro" id="IPR002481">
    <property type="entry name" value="FUR"/>
</dbReference>
<sequence>MNKELIATNLRNHHLKVTPQRLKIVESLNTFGHLNIDMLYQEVKEAYPNVSLATVYKNIAIMTENGLLEEVKVPESKSVFEIRKEPHLHLHCSECGKIEDFSFDTEQIRAHAEAVSGYSIQSSDIVLRGICPACQKKR</sequence>
<evidence type="ECO:0000256" key="6">
    <source>
        <dbReference type="ARBA" id="ARBA00023125"/>
    </source>
</evidence>
<dbReference type="InterPro" id="IPR036390">
    <property type="entry name" value="WH_DNA-bd_sf"/>
</dbReference>
<dbReference type="RefSeq" id="WP_231019879.1">
    <property type="nucleotide sequence ID" value="NZ_CP147920.1"/>
</dbReference>
<keyword evidence="7" id="KW-0804">Transcription</keyword>
<evidence type="ECO:0000313" key="9">
    <source>
        <dbReference type="Proteomes" id="UP001447842"/>
    </source>
</evidence>
<comment type="function">
    <text evidence="1">Acts as a global negative controlling element, employing Fe(2+) as a cofactor to bind the operator of the repressed genes.</text>
</comment>
<dbReference type="SUPFAM" id="SSF46785">
    <property type="entry name" value="Winged helix' DNA-binding domain"/>
    <property type="match status" value="1"/>
</dbReference>
<evidence type="ECO:0000256" key="3">
    <source>
        <dbReference type="ARBA" id="ARBA00022491"/>
    </source>
</evidence>